<keyword evidence="1" id="KW-0812">Transmembrane</keyword>
<gene>
    <name evidence="2" type="ORF">EV645_2407</name>
</gene>
<evidence type="ECO:0000313" key="3">
    <source>
        <dbReference type="Proteomes" id="UP000292027"/>
    </source>
</evidence>
<protein>
    <recommendedName>
        <fullName evidence="4">DUF3137 domain-containing protein</fullName>
    </recommendedName>
</protein>
<evidence type="ECO:0000313" key="2">
    <source>
        <dbReference type="EMBL" id="RZU20180.1"/>
    </source>
</evidence>
<dbReference type="RefSeq" id="WP_130442603.1">
    <property type="nucleotide sequence ID" value="NZ_SHKR01000011.1"/>
</dbReference>
<dbReference type="OrthoDB" id="190895at2"/>
<dbReference type="AlphaFoldDB" id="A0A4Q7XAE0"/>
<dbReference type="Proteomes" id="UP000292027">
    <property type="component" value="Unassembled WGS sequence"/>
</dbReference>
<sequence>MQASTLLLVGVAVVVGVGLAYFNYYRAKKRREQFSSLAAQQGWSYVPSNPSLAGQWSGTPFRTGDNYRVKNVLSGPYNGHPMVAFDYSYQTHTTNGRGQRRTTTHRYAVVVMQLPGALPHLEVTHEGIFGGAVANAFGFRDIQFESEQFNRAFRVKADDERFGHAVVTPRMMELLLARGEIGWRTEGNSLVGWGKGDHDPNQLMNRLGLLQQVIENVPPYVWRDYAGIDPRVQ</sequence>
<evidence type="ECO:0000256" key="1">
    <source>
        <dbReference type="SAM" id="Phobius"/>
    </source>
</evidence>
<keyword evidence="1" id="KW-1133">Transmembrane helix</keyword>
<organism evidence="2 3">
    <name type="scientific">Kribbella rubisoli</name>
    <dbReference type="NCBI Taxonomy" id="3075929"/>
    <lineage>
        <taxon>Bacteria</taxon>
        <taxon>Bacillati</taxon>
        <taxon>Actinomycetota</taxon>
        <taxon>Actinomycetes</taxon>
        <taxon>Propionibacteriales</taxon>
        <taxon>Kribbellaceae</taxon>
        <taxon>Kribbella</taxon>
    </lineage>
</organism>
<comment type="caution">
    <text evidence="2">The sequence shown here is derived from an EMBL/GenBank/DDBJ whole genome shotgun (WGS) entry which is preliminary data.</text>
</comment>
<reference evidence="2 3" key="1">
    <citation type="journal article" date="2015" name="Stand. Genomic Sci.">
        <title>Genomic Encyclopedia of Bacterial and Archaeal Type Strains, Phase III: the genomes of soil and plant-associated and newly described type strains.</title>
        <authorList>
            <person name="Whitman W.B."/>
            <person name="Woyke T."/>
            <person name="Klenk H.P."/>
            <person name="Zhou Y."/>
            <person name="Lilburn T.G."/>
            <person name="Beck B.J."/>
            <person name="De Vos P."/>
            <person name="Vandamme P."/>
            <person name="Eisen J.A."/>
            <person name="Garrity G."/>
            <person name="Hugenholtz P."/>
            <person name="Kyrpides N.C."/>
        </authorList>
    </citation>
    <scope>NUCLEOTIDE SEQUENCE [LARGE SCALE GENOMIC DNA]</scope>
    <source>
        <strain evidence="2 3">VKM Ac-2540</strain>
    </source>
</reference>
<keyword evidence="1" id="KW-0472">Membrane</keyword>
<evidence type="ECO:0008006" key="4">
    <source>
        <dbReference type="Google" id="ProtNLM"/>
    </source>
</evidence>
<name>A0A4Q7XAE0_9ACTN</name>
<keyword evidence="3" id="KW-1185">Reference proteome</keyword>
<feature type="transmembrane region" description="Helical" evidence="1">
    <location>
        <begin position="6"/>
        <end position="25"/>
    </location>
</feature>
<proteinExistence type="predicted"/>
<dbReference type="EMBL" id="SHKR01000011">
    <property type="protein sequence ID" value="RZU20180.1"/>
    <property type="molecule type" value="Genomic_DNA"/>
</dbReference>
<accession>A0A4Q7XAE0</accession>